<proteinExistence type="predicted"/>
<protein>
    <submittedName>
        <fullName evidence="1">Uncharacterized protein</fullName>
    </submittedName>
</protein>
<evidence type="ECO:0000313" key="2">
    <source>
        <dbReference type="Proteomes" id="UP001195660"/>
    </source>
</evidence>
<dbReference type="Proteomes" id="UP001195660">
    <property type="component" value="Unassembled WGS sequence"/>
</dbReference>
<dbReference type="RefSeq" id="WP_203570873.1">
    <property type="nucleotide sequence ID" value="NZ_WOFE01000003.1"/>
</dbReference>
<sequence>MKKLFKLKKNLTLADAARRLSSTLEDEVTIADVLQLALDGHLKISVDLVNHAKAFKGKIRPKEDALICFRPSLFASQDDINFFEKLNLPEFDNLVTQEWLDQIPEELKKELESRLNDNKFMLYYEGLESNGLIYQFDTDEPITLAGVYQLAMIGAERLDVQHKFQTLTNGPAITLVNLGGVVVLDDEGNCFQLLEHFEGKPYGEANSYYPAGGLPDDSALVIRASDIALFEASIADDEAKPITKQPDESKMIGAIALCLAAKAVKYKHGERPNAKAIAEDVVALLSGVPDAKLYGLADTKIRTAIANGIEALTSIK</sequence>
<comment type="caution">
    <text evidence="1">The sequence shown here is derived from an EMBL/GenBank/DDBJ whole genome shotgun (WGS) entry which is preliminary data.</text>
</comment>
<keyword evidence="2" id="KW-1185">Reference proteome</keyword>
<accession>A0ABS2CDJ5</accession>
<name>A0ABS2CDJ5_9NEIS</name>
<evidence type="ECO:0000313" key="1">
    <source>
        <dbReference type="EMBL" id="MBM5571538.1"/>
    </source>
</evidence>
<gene>
    <name evidence="1" type="ORF">GM173_08085</name>
</gene>
<reference evidence="1 2" key="1">
    <citation type="submission" date="2019-11" db="EMBL/GenBank/DDBJ databases">
        <title>Novel Deefgea species.</title>
        <authorList>
            <person name="Han J.-H."/>
        </authorList>
    </citation>
    <scope>NUCLEOTIDE SEQUENCE [LARGE SCALE GENOMIC DNA]</scope>
    <source>
        <strain evidence="1 2">LMG 24817</strain>
    </source>
</reference>
<organism evidence="1 2">
    <name type="scientific">Deefgea chitinilytica</name>
    <dbReference type="NCBI Taxonomy" id="570276"/>
    <lineage>
        <taxon>Bacteria</taxon>
        <taxon>Pseudomonadati</taxon>
        <taxon>Pseudomonadota</taxon>
        <taxon>Betaproteobacteria</taxon>
        <taxon>Neisseriales</taxon>
        <taxon>Chitinibacteraceae</taxon>
        <taxon>Deefgea</taxon>
    </lineage>
</organism>
<dbReference type="EMBL" id="WOFE01000003">
    <property type="protein sequence ID" value="MBM5571538.1"/>
    <property type="molecule type" value="Genomic_DNA"/>
</dbReference>